<sequence length="424" mass="47553">MKQSRRLVILTIIFTLTIVAGCSNKSTNAKDGKIELTFWSLFGGGDGEYMKAIIKDFNELQSEIVVKNVDLEFEEFYPKLMAAVTAGNGPDMAITHTSKLPELVNEGIVQELDSIADRIEFDWDQLNDNILSSAMIDGEHYAVPIDTHPYVMYFNKTILAEAGLLDEDGKPIFEESPEGFIDFTSTLQEKIADQQHVISMPYKLVYPYRLWWSFYHQLGGKDLIGNDLKTLLIDMDKAVEAADYMKGFYESNVFSPNMEPNDAAKSFQSGNAALLFDGVWTVGAFSETENLDFGVMSVPEVFNESATWGDSHTIILPIQNKPDEEREAAAMEFSKWVVDHGHDWAKAGHIPSKKGIADDADLKALPHRSEYIDVADIVAFPKTSPYNWTIQNEMIRHLDTVWAGAADPQEAIENAIKVLEKNMD</sequence>
<dbReference type="CDD" id="cd14748">
    <property type="entry name" value="PBP2_UgpB"/>
    <property type="match status" value="1"/>
</dbReference>
<dbReference type="Proteomes" id="UP000077881">
    <property type="component" value="Unassembled WGS sequence"/>
</dbReference>
<protein>
    <submittedName>
        <fullName evidence="1">Uncharacterized protein</fullName>
    </submittedName>
</protein>
<name>A0A178A5L8_9BACI</name>
<dbReference type="EMBL" id="LDJR01000011">
    <property type="protein sequence ID" value="OAK75485.1"/>
    <property type="molecule type" value="Genomic_DNA"/>
</dbReference>
<organism evidence="1 2">
    <name type="scientific">Lederbergia galactosidilytica</name>
    <dbReference type="NCBI Taxonomy" id="217031"/>
    <lineage>
        <taxon>Bacteria</taxon>
        <taxon>Bacillati</taxon>
        <taxon>Bacillota</taxon>
        <taxon>Bacilli</taxon>
        <taxon>Bacillales</taxon>
        <taxon>Bacillaceae</taxon>
        <taxon>Lederbergia</taxon>
    </lineage>
</organism>
<dbReference type="SUPFAM" id="SSF53850">
    <property type="entry name" value="Periplasmic binding protein-like II"/>
    <property type="match status" value="1"/>
</dbReference>
<evidence type="ECO:0000313" key="2">
    <source>
        <dbReference type="Proteomes" id="UP000077881"/>
    </source>
</evidence>
<evidence type="ECO:0000313" key="1">
    <source>
        <dbReference type="EMBL" id="OAK75485.1"/>
    </source>
</evidence>
<dbReference type="AlphaFoldDB" id="A0A178A5L8"/>
<dbReference type="InterPro" id="IPR006059">
    <property type="entry name" value="SBP"/>
</dbReference>
<comment type="caution">
    <text evidence="1">The sequence shown here is derived from an EMBL/GenBank/DDBJ whole genome shotgun (WGS) entry which is preliminary data.</text>
</comment>
<dbReference type="RefSeq" id="WP_064467560.1">
    <property type="nucleotide sequence ID" value="NZ_LDJR01000011.1"/>
</dbReference>
<keyword evidence="2" id="KW-1185">Reference proteome</keyword>
<dbReference type="Gene3D" id="3.40.190.10">
    <property type="entry name" value="Periplasmic binding protein-like II"/>
    <property type="match status" value="1"/>
</dbReference>
<dbReference type="PATRIC" id="fig|217031.6.peg.410"/>
<reference evidence="1 2" key="1">
    <citation type="submission" date="2015-05" db="EMBL/GenBank/DDBJ databases">
        <title>Comparison of genome.</title>
        <authorList>
            <person name="Zheng Z."/>
            <person name="Sun M."/>
        </authorList>
    </citation>
    <scope>NUCLEOTIDE SEQUENCE [LARGE SCALE GENOMIC DNA]</scope>
    <source>
        <strain evidence="1 2">G25-74</strain>
    </source>
</reference>
<accession>A0A178A5L8</accession>
<dbReference type="InterPro" id="IPR050490">
    <property type="entry name" value="Bact_solute-bd_prot1"/>
</dbReference>
<dbReference type="STRING" id="217031.ABB05_01905"/>
<dbReference type="PANTHER" id="PTHR43649">
    <property type="entry name" value="ARABINOSE-BINDING PROTEIN-RELATED"/>
    <property type="match status" value="1"/>
</dbReference>
<dbReference type="PROSITE" id="PS51257">
    <property type="entry name" value="PROKAR_LIPOPROTEIN"/>
    <property type="match status" value="1"/>
</dbReference>
<dbReference type="OrthoDB" id="9768630at2"/>
<dbReference type="PANTHER" id="PTHR43649:SF12">
    <property type="entry name" value="DIACETYLCHITOBIOSE BINDING PROTEIN DASA"/>
    <property type="match status" value="1"/>
</dbReference>
<dbReference type="Pfam" id="PF13416">
    <property type="entry name" value="SBP_bac_8"/>
    <property type="match status" value="1"/>
</dbReference>
<gene>
    <name evidence="1" type="ORF">ABB05_01905</name>
</gene>
<proteinExistence type="predicted"/>